<feature type="binding site" evidence="11">
    <location>
        <position position="91"/>
    </location>
    <ligand>
        <name>Zn(2+)</name>
        <dbReference type="ChEBI" id="CHEBI:29105"/>
    </ligand>
</feature>
<keyword evidence="11" id="KW-0460">Magnesium</keyword>
<feature type="active site" description="Nucleophile" evidence="8">
    <location>
        <position position="10"/>
    </location>
</feature>
<dbReference type="NCBIfam" id="TIGR00213">
    <property type="entry name" value="GmhB_yaeD"/>
    <property type="match status" value="1"/>
</dbReference>
<proteinExistence type="inferred from homology"/>
<dbReference type="PANTHER" id="PTHR42891">
    <property type="entry name" value="D-GLYCERO-BETA-D-MANNO-HEPTOSE-1,7-BISPHOSPHATE 7-PHOSPHATASE"/>
    <property type="match status" value="1"/>
</dbReference>
<evidence type="ECO:0000256" key="3">
    <source>
        <dbReference type="ARBA" id="ARBA00022723"/>
    </source>
</evidence>
<dbReference type="InterPro" id="IPR023214">
    <property type="entry name" value="HAD_sf"/>
</dbReference>
<evidence type="ECO:0000313" key="13">
    <source>
        <dbReference type="Proteomes" id="UP000528322"/>
    </source>
</evidence>
<dbReference type="GO" id="GO:0005975">
    <property type="term" value="P:carbohydrate metabolic process"/>
    <property type="evidence" value="ECO:0007669"/>
    <property type="project" value="InterPro"/>
</dbReference>
<keyword evidence="13" id="KW-1185">Reference proteome</keyword>
<comment type="similarity">
    <text evidence="7">Belongs to the gmhB family.</text>
</comment>
<dbReference type="Proteomes" id="UP000528322">
    <property type="component" value="Unassembled WGS sequence"/>
</dbReference>
<dbReference type="InterPro" id="IPR006543">
    <property type="entry name" value="Histidinol-phos"/>
</dbReference>
<dbReference type="InterPro" id="IPR036412">
    <property type="entry name" value="HAD-like_sf"/>
</dbReference>
<dbReference type="PANTHER" id="PTHR42891:SF1">
    <property type="entry name" value="D-GLYCERO-BETA-D-MANNO-HEPTOSE-1,7-BISPHOSPHATE 7-PHOSPHATASE"/>
    <property type="match status" value="1"/>
</dbReference>
<dbReference type="PIRSF" id="PIRSF004682">
    <property type="entry name" value="GmhB"/>
    <property type="match status" value="1"/>
</dbReference>
<evidence type="ECO:0000256" key="8">
    <source>
        <dbReference type="PIRSR" id="PIRSR004682-1"/>
    </source>
</evidence>
<feature type="binding site" evidence="11">
    <location>
        <position position="130"/>
    </location>
    <ligand>
        <name>Mg(2+)</name>
        <dbReference type="ChEBI" id="CHEBI:18420"/>
    </ligand>
</feature>
<protein>
    <recommendedName>
        <fullName evidence="6 7">D,D-heptose 1,7-bisphosphate phosphatase</fullName>
        <ecNumber evidence="7">3.1.3.-</ecNumber>
    </recommendedName>
</protein>
<evidence type="ECO:0000256" key="9">
    <source>
        <dbReference type="PIRSR" id="PIRSR004682-2"/>
    </source>
</evidence>
<comment type="subcellular location">
    <subcellularLocation>
        <location evidence="1 7">Cytoplasm</location>
    </subcellularLocation>
</comment>
<dbReference type="EMBL" id="JACHID010000004">
    <property type="protein sequence ID" value="MBB5021595.1"/>
    <property type="molecule type" value="Genomic_DNA"/>
</dbReference>
<evidence type="ECO:0000256" key="10">
    <source>
        <dbReference type="PIRSR" id="PIRSR004682-3"/>
    </source>
</evidence>
<evidence type="ECO:0000256" key="5">
    <source>
        <dbReference type="ARBA" id="ARBA00023277"/>
    </source>
</evidence>
<evidence type="ECO:0000256" key="4">
    <source>
        <dbReference type="ARBA" id="ARBA00022801"/>
    </source>
</evidence>
<keyword evidence="2 7" id="KW-0963">Cytoplasm</keyword>
<dbReference type="NCBIfam" id="TIGR01662">
    <property type="entry name" value="HAD-SF-IIIA"/>
    <property type="match status" value="1"/>
</dbReference>
<feature type="binding site" evidence="9">
    <location>
        <begin position="52"/>
        <end position="55"/>
    </location>
    <ligand>
        <name>substrate</name>
    </ligand>
</feature>
<dbReference type="Pfam" id="PF13242">
    <property type="entry name" value="Hydrolase_like"/>
    <property type="match status" value="1"/>
</dbReference>
<keyword evidence="5 7" id="KW-0119">Carbohydrate metabolism</keyword>
<dbReference type="RefSeq" id="WP_183730555.1">
    <property type="nucleotide sequence ID" value="NZ_JACHID010000004.1"/>
</dbReference>
<feature type="binding site" evidence="9">
    <location>
        <position position="131"/>
    </location>
    <ligand>
        <name>substrate</name>
    </ligand>
</feature>
<name>A0A7W7Y3W2_9BACT</name>
<evidence type="ECO:0000256" key="7">
    <source>
        <dbReference type="PIRNR" id="PIRNR004682"/>
    </source>
</evidence>
<dbReference type="SUPFAM" id="SSF56784">
    <property type="entry name" value="HAD-like"/>
    <property type="match status" value="1"/>
</dbReference>
<feature type="binding site" evidence="11">
    <location>
        <position position="103"/>
    </location>
    <ligand>
        <name>Zn(2+)</name>
        <dbReference type="ChEBI" id="CHEBI:29105"/>
    </ligand>
</feature>
<evidence type="ECO:0000313" key="12">
    <source>
        <dbReference type="EMBL" id="MBB5021595.1"/>
    </source>
</evidence>
<organism evidence="12 13">
    <name type="scientific">Desulfurispira natronophila</name>
    <dbReference type="NCBI Taxonomy" id="682562"/>
    <lineage>
        <taxon>Bacteria</taxon>
        <taxon>Pseudomonadati</taxon>
        <taxon>Chrysiogenota</taxon>
        <taxon>Chrysiogenia</taxon>
        <taxon>Chrysiogenales</taxon>
        <taxon>Chrysiogenaceae</taxon>
        <taxon>Desulfurispira</taxon>
    </lineage>
</organism>
<dbReference type="InterPro" id="IPR006549">
    <property type="entry name" value="HAD-SF_hydro_IIIA"/>
</dbReference>
<keyword evidence="3 11" id="KW-0479">Metal-binding</keyword>
<dbReference type="AlphaFoldDB" id="A0A7W7Y3W2"/>
<feature type="binding site" evidence="11">
    <location>
        <position position="93"/>
    </location>
    <ligand>
        <name>Zn(2+)</name>
        <dbReference type="ChEBI" id="CHEBI:29105"/>
    </ligand>
</feature>
<evidence type="ECO:0000256" key="6">
    <source>
        <dbReference type="ARBA" id="ARBA00031828"/>
    </source>
</evidence>
<feature type="binding site" evidence="9">
    <location>
        <begin position="10"/>
        <end position="12"/>
    </location>
    <ligand>
        <name>substrate</name>
    </ligand>
</feature>
<reference evidence="12 13" key="1">
    <citation type="submission" date="2020-08" db="EMBL/GenBank/DDBJ databases">
        <title>Genomic Encyclopedia of Type Strains, Phase IV (KMG-IV): sequencing the most valuable type-strain genomes for metagenomic binning, comparative biology and taxonomic classification.</title>
        <authorList>
            <person name="Goeker M."/>
        </authorList>
    </citation>
    <scope>NUCLEOTIDE SEQUENCE [LARGE SCALE GENOMIC DNA]</scope>
    <source>
        <strain evidence="12 13">DSM 22071</strain>
    </source>
</reference>
<evidence type="ECO:0000256" key="11">
    <source>
        <dbReference type="PIRSR" id="PIRSR004682-4"/>
    </source>
</evidence>
<keyword evidence="4 7" id="KW-0378">Hydrolase</keyword>
<feature type="binding site" evidence="11">
    <location>
        <position position="12"/>
    </location>
    <ligand>
        <name>Mg(2+)</name>
        <dbReference type="ChEBI" id="CHEBI:18420"/>
    </ligand>
</feature>
<sequence length="191" mass="21638">MKRRYAFFLDRDGTINQEVEYLHRWEDFRYENGAIEALRILQSQGGQLVVVTNQSGVARGYYDAEAVQNLHRHMQADMRQQGVFIAGIYDCPHHPDFSGPCSCRKPKPGMLQQAASDLDIDLAHSWIIGDKIDDIEAGYRAGCHGGILVSTGHGKRHAHITPDFGHFFHFHRSPNLLQAAYYLADNGEKEE</sequence>
<evidence type="ECO:0000256" key="1">
    <source>
        <dbReference type="ARBA" id="ARBA00004496"/>
    </source>
</evidence>
<dbReference type="CDD" id="cd07503">
    <property type="entry name" value="HAD_HisB-N"/>
    <property type="match status" value="1"/>
</dbReference>
<feature type="binding site" evidence="9">
    <location>
        <begin position="104"/>
        <end position="105"/>
    </location>
    <ligand>
        <name>substrate</name>
    </ligand>
</feature>
<dbReference type="EC" id="3.1.3.-" evidence="7"/>
<dbReference type="NCBIfam" id="NF006506">
    <property type="entry name" value="PRK08942.1"/>
    <property type="match status" value="1"/>
</dbReference>
<feature type="site" description="Stabilizes the phosphoryl group" evidence="10">
    <location>
        <position position="105"/>
    </location>
</feature>
<feature type="binding site" evidence="11">
    <location>
        <position position="101"/>
    </location>
    <ligand>
        <name>Zn(2+)</name>
        <dbReference type="ChEBI" id="CHEBI:29105"/>
    </ligand>
</feature>
<feature type="binding site" evidence="11">
    <location>
        <position position="10"/>
    </location>
    <ligand>
        <name>Mg(2+)</name>
        <dbReference type="ChEBI" id="CHEBI:18420"/>
    </ligand>
</feature>
<evidence type="ECO:0000256" key="2">
    <source>
        <dbReference type="ARBA" id="ARBA00022490"/>
    </source>
</evidence>
<feature type="site" description="Stabilizes the phosphoryl group" evidence="10">
    <location>
        <position position="52"/>
    </location>
</feature>
<dbReference type="GO" id="GO:0005737">
    <property type="term" value="C:cytoplasm"/>
    <property type="evidence" value="ECO:0007669"/>
    <property type="project" value="UniProtKB-SubCell"/>
</dbReference>
<comment type="caution">
    <text evidence="12">The sequence shown here is derived from an EMBL/GenBank/DDBJ whole genome shotgun (WGS) entry which is preliminary data.</text>
</comment>
<feature type="binding site" evidence="11">
    <location>
        <position position="131"/>
    </location>
    <ligand>
        <name>Mg(2+)</name>
        <dbReference type="ChEBI" id="CHEBI:18420"/>
    </ligand>
</feature>
<comment type="cofactor">
    <cofactor evidence="11">
        <name>Zn(2+)</name>
        <dbReference type="ChEBI" id="CHEBI:29105"/>
    </cofactor>
</comment>
<dbReference type="InterPro" id="IPR004446">
    <property type="entry name" value="Heptose_bisP_phosphatase"/>
</dbReference>
<dbReference type="NCBIfam" id="TIGR01656">
    <property type="entry name" value="Histidinol-ppas"/>
    <property type="match status" value="1"/>
</dbReference>
<accession>A0A7W7Y3W2</accession>
<dbReference type="GO" id="GO:0046872">
    <property type="term" value="F:metal ion binding"/>
    <property type="evidence" value="ECO:0007669"/>
    <property type="project" value="UniProtKB-KW"/>
</dbReference>
<keyword evidence="11" id="KW-0862">Zinc</keyword>
<feature type="binding site" evidence="9">
    <location>
        <begin position="18"/>
        <end position="21"/>
    </location>
    <ligand>
        <name>substrate</name>
    </ligand>
</feature>
<feature type="site" description="Contributes to substrate recognition" evidence="10">
    <location>
        <position position="104"/>
    </location>
</feature>
<feature type="active site" description="Proton donor" evidence="8">
    <location>
        <position position="12"/>
    </location>
</feature>
<dbReference type="GO" id="GO:0016791">
    <property type="term" value="F:phosphatase activity"/>
    <property type="evidence" value="ECO:0007669"/>
    <property type="project" value="InterPro"/>
</dbReference>
<comment type="cofactor">
    <cofactor evidence="11">
        <name>Mg(2+)</name>
        <dbReference type="ChEBI" id="CHEBI:18420"/>
    </cofactor>
</comment>
<dbReference type="Gene3D" id="3.40.50.1000">
    <property type="entry name" value="HAD superfamily/HAD-like"/>
    <property type="match status" value="1"/>
</dbReference>
<gene>
    <name evidence="12" type="ORF">HNR37_000907</name>
</gene>